<sequence length="69" mass="7797">MDRPGRGRRGDKNVGPVPTLGWTLSIGLSNSHLVPSFASFKKTTPQQLVNAIFEKFRFSLYTLHLFYSL</sequence>
<reference evidence="1 2" key="1">
    <citation type="journal article" date="1998" name="Science">
        <title>Genome sequence of the nematode C. elegans: a platform for investigating biology.</title>
        <authorList>
            <consortium name="The C. elegans sequencing consortium"/>
            <person name="Sulson J.E."/>
            <person name="Waterston R."/>
        </authorList>
    </citation>
    <scope>NUCLEOTIDE SEQUENCE [LARGE SCALE GENOMIC DNA]</scope>
    <source>
        <strain evidence="1 2">Bristol N2</strain>
    </source>
</reference>
<dbReference type="KEGG" id="cel:CELE_T06E8.2"/>
<accession>Q22266</accession>
<dbReference type="AGR" id="WB:WBGene00011544"/>
<dbReference type="EMBL" id="BX284605">
    <property type="protein sequence ID" value="CAA98275.2"/>
    <property type="molecule type" value="Genomic_DNA"/>
</dbReference>
<evidence type="ECO:0000313" key="2">
    <source>
        <dbReference type="Proteomes" id="UP000001940"/>
    </source>
</evidence>
<dbReference type="PaxDb" id="6239-T06E8.2"/>
<dbReference type="HOGENOM" id="CLU_2778181_0_0_1"/>
<name>Q22266_CAEEL</name>
<dbReference type="AlphaFoldDB" id="Q22266"/>
<dbReference type="RefSeq" id="NP_505579.2">
    <property type="nucleotide sequence ID" value="NM_073178.2"/>
</dbReference>
<organism evidence="1 2">
    <name type="scientific">Caenorhabditis elegans</name>
    <dbReference type="NCBI Taxonomy" id="6239"/>
    <lineage>
        <taxon>Eukaryota</taxon>
        <taxon>Metazoa</taxon>
        <taxon>Ecdysozoa</taxon>
        <taxon>Nematoda</taxon>
        <taxon>Chromadorea</taxon>
        <taxon>Rhabditida</taxon>
        <taxon>Rhabditina</taxon>
        <taxon>Rhabditomorpha</taxon>
        <taxon>Rhabditoidea</taxon>
        <taxon>Rhabditidae</taxon>
        <taxon>Peloderinae</taxon>
        <taxon>Caenorhabditis</taxon>
    </lineage>
</organism>
<dbReference type="InParanoid" id="Q22266"/>
<evidence type="ECO:0000313" key="1">
    <source>
        <dbReference type="EMBL" id="CAA98275.2"/>
    </source>
</evidence>
<dbReference type="Bgee" id="WBGene00011544">
    <property type="expression patterns" value="Expressed in embryo and 2 other cell types or tissues"/>
</dbReference>
<dbReference type="CTD" id="188193"/>
<proteinExistence type="predicted"/>
<dbReference type="GeneID" id="188193"/>
<evidence type="ECO:0000313" key="3">
    <source>
        <dbReference type="WormBase" id="T06E8.2"/>
    </source>
</evidence>
<dbReference type="PIR" id="T24609">
    <property type="entry name" value="T24609"/>
</dbReference>
<gene>
    <name evidence="1" type="ORF">CELE_T06E8.2</name>
    <name evidence="1 3" type="ORF">T06E8.2</name>
</gene>
<dbReference type="STRING" id="6239.T06E8.2.1"/>
<protein>
    <submittedName>
        <fullName evidence="1">Uncharacterized protein</fullName>
    </submittedName>
</protein>
<keyword evidence="2" id="KW-1185">Reference proteome</keyword>
<dbReference type="Proteomes" id="UP000001940">
    <property type="component" value="Chromosome V"/>
</dbReference>
<dbReference type="UCSC" id="T06E8.2">
    <property type="organism name" value="c. elegans"/>
</dbReference>
<dbReference type="WormBase" id="T06E8.2">
    <property type="protein sequence ID" value="CE48402"/>
    <property type="gene ID" value="WBGene00011544"/>
</dbReference>